<proteinExistence type="inferred from homology"/>
<evidence type="ECO:0000256" key="1">
    <source>
        <dbReference type="ARBA" id="ARBA00004571"/>
    </source>
</evidence>
<evidence type="ECO:0000256" key="12">
    <source>
        <dbReference type="RuleBase" id="RU003357"/>
    </source>
</evidence>
<dbReference type="Gene3D" id="2.40.170.20">
    <property type="entry name" value="TonB-dependent receptor, beta-barrel domain"/>
    <property type="match status" value="1"/>
</dbReference>
<keyword evidence="9 11" id="KW-0472">Membrane</keyword>
<dbReference type="PANTHER" id="PTHR32552:SF81">
    <property type="entry name" value="TONB-DEPENDENT OUTER MEMBRANE RECEPTOR"/>
    <property type="match status" value="1"/>
</dbReference>
<reference evidence="16 17" key="1">
    <citation type="submission" date="2011-05" db="EMBL/GenBank/DDBJ databases">
        <title>Complete sequence of chromosome 1 of Sphingobium chlorophenolicum L-1.</title>
        <authorList>
            <consortium name="US DOE Joint Genome Institute"/>
            <person name="Lucas S."/>
            <person name="Han J."/>
            <person name="Lapidus A."/>
            <person name="Cheng J.-F."/>
            <person name="Goodwin L."/>
            <person name="Pitluck S."/>
            <person name="Peters L."/>
            <person name="Daligault H."/>
            <person name="Han C."/>
            <person name="Tapia R."/>
            <person name="Land M."/>
            <person name="Hauser L."/>
            <person name="Kyrpides N."/>
            <person name="Ivanova N."/>
            <person name="Pagani I."/>
            <person name="Turner P."/>
            <person name="Copley S."/>
            <person name="Woyke T."/>
        </authorList>
    </citation>
    <scope>NUCLEOTIDE SEQUENCE [LARGE SCALE GENOMIC DNA]</scope>
    <source>
        <strain evidence="16 17">L-1</strain>
    </source>
</reference>
<dbReference type="InterPro" id="IPR012910">
    <property type="entry name" value="Plug_dom"/>
</dbReference>
<dbReference type="InterPro" id="IPR039426">
    <property type="entry name" value="TonB-dep_rcpt-like"/>
</dbReference>
<feature type="chain" id="PRO_5003333838" evidence="13">
    <location>
        <begin position="24"/>
        <end position="785"/>
    </location>
</feature>
<keyword evidence="10 11" id="KW-0998">Cell outer membrane</keyword>
<keyword evidence="5 11" id="KW-0812">Transmembrane</keyword>
<keyword evidence="16" id="KW-0675">Receptor</keyword>
<keyword evidence="2 11" id="KW-0813">Transport</keyword>
<dbReference type="SUPFAM" id="SSF56935">
    <property type="entry name" value="Porins"/>
    <property type="match status" value="1"/>
</dbReference>
<sequence precursor="true">MNRSVFIGVLLAGAASAPSIALAQSATATSDEIVVSARKRDETLIAVPVIVSAVRGEELERRGITNLDGIARIVPQLVIGEGAGSRQGGGIVIRGVSGPDANNLSDQAVSVNIDGVQVAKGNVRRMSEVDLAQVEVLKGPQALFFGKNSPGGIISIRTNDPGTRLEVGGTLGFETEADEMRATGYVSTPLSETLGFRLAGIYSTMDGFFKDVSPAGMFKVADRSPDARSYALRGTMLWSPGDRFNARLKVNYGHMKQNGMTAATQYTDCPTGQRQSGTPGLSCNIGTDLITVAGYGPYLSTVGGTLNDFRADGRPHSSQSQILASLELSYDLSDQISLQSITGYYKTRFNSAQVIWPDPAIIPAASLALASEQISQELRLATDFQGAVNFYGGAFYVRSRDETSSYVWLFGGNLPSPFGTLTSPRQFLNILYGQRGTAWSGYGQISIKPTAAFELTAGGRYSYERKRLPVVRQGAGLGQLVLDSSREVATPFRSDSWKDFSAEVTAAYRPSSDLTIFASYKEGFLSGGFNTSNAPAVTDLRYRPQTIRGFEGGVKAALLDRTLLVNISAYDYRLTDLQVAGYIGIIATLNNAGRARTTGIEGEINYTTPLPGLRLNGALSYNNGRYTSFPGAACYAGQTPALGCTISGGAATQDLSGTQLPRAPKWAAATGFAYETPVGRDLALGFDGDLSYSSSYLSDPTSAPRGRQAAYTLLGGSVRLGAEDKRWQVALIGRNLTNRHVFQFTNEVPFTGGGTGTPAGTLSDRYGAVGRGRQLMLQFSAKFGN</sequence>
<evidence type="ECO:0000256" key="2">
    <source>
        <dbReference type="ARBA" id="ARBA00022448"/>
    </source>
</evidence>
<evidence type="ECO:0000313" key="16">
    <source>
        <dbReference type="EMBL" id="AEG49781.1"/>
    </source>
</evidence>
<evidence type="ECO:0000256" key="10">
    <source>
        <dbReference type="ARBA" id="ARBA00023237"/>
    </source>
</evidence>
<evidence type="ECO:0000256" key="11">
    <source>
        <dbReference type="PROSITE-ProRule" id="PRU01360"/>
    </source>
</evidence>
<gene>
    <name evidence="16" type="ORF">Sphch_2110</name>
</gene>
<protein>
    <submittedName>
        <fullName evidence="16">TonB-dependent receptor</fullName>
    </submittedName>
</protein>
<comment type="subcellular location">
    <subcellularLocation>
        <location evidence="1 11">Cell outer membrane</location>
        <topology evidence="1 11">Multi-pass membrane protein</topology>
    </subcellularLocation>
</comment>
<evidence type="ECO:0000313" key="17">
    <source>
        <dbReference type="Proteomes" id="UP000007150"/>
    </source>
</evidence>
<keyword evidence="8 12" id="KW-0798">TonB box</keyword>
<evidence type="ECO:0000256" key="6">
    <source>
        <dbReference type="ARBA" id="ARBA00023004"/>
    </source>
</evidence>
<keyword evidence="17" id="KW-1185">Reference proteome</keyword>
<dbReference type="HOGENOM" id="CLU_008287_15_0_5"/>
<evidence type="ECO:0000256" key="9">
    <source>
        <dbReference type="ARBA" id="ARBA00023136"/>
    </source>
</evidence>
<evidence type="ECO:0000259" key="15">
    <source>
        <dbReference type="Pfam" id="PF07715"/>
    </source>
</evidence>
<dbReference type="EMBL" id="CP002798">
    <property type="protein sequence ID" value="AEG49781.1"/>
    <property type="molecule type" value="Genomic_DNA"/>
</dbReference>
<comment type="similarity">
    <text evidence="11 12">Belongs to the TonB-dependent receptor family.</text>
</comment>
<evidence type="ECO:0000256" key="4">
    <source>
        <dbReference type="ARBA" id="ARBA00022496"/>
    </source>
</evidence>
<keyword evidence="6" id="KW-0408">Iron</keyword>
<evidence type="ECO:0000256" key="13">
    <source>
        <dbReference type="SAM" id="SignalP"/>
    </source>
</evidence>
<keyword evidence="3 11" id="KW-1134">Transmembrane beta strand</keyword>
<evidence type="ECO:0000256" key="5">
    <source>
        <dbReference type="ARBA" id="ARBA00022692"/>
    </source>
</evidence>
<keyword evidence="4" id="KW-0410">Iron transport</keyword>
<accession>F6EW87</accession>
<dbReference type="PANTHER" id="PTHR32552">
    <property type="entry name" value="FERRICHROME IRON RECEPTOR-RELATED"/>
    <property type="match status" value="1"/>
</dbReference>
<keyword evidence="7" id="KW-0406">Ion transport</keyword>
<dbReference type="Proteomes" id="UP000007150">
    <property type="component" value="Chromosome 1"/>
</dbReference>
<name>F6EW87_SPHCR</name>
<dbReference type="PROSITE" id="PS52016">
    <property type="entry name" value="TONB_DEPENDENT_REC_3"/>
    <property type="match status" value="1"/>
</dbReference>
<dbReference type="GO" id="GO:0009279">
    <property type="term" value="C:cell outer membrane"/>
    <property type="evidence" value="ECO:0007669"/>
    <property type="project" value="UniProtKB-SubCell"/>
</dbReference>
<feature type="signal peptide" evidence="13">
    <location>
        <begin position="1"/>
        <end position="23"/>
    </location>
</feature>
<evidence type="ECO:0000259" key="14">
    <source>
        <dbReference type="Pfam" id="PF00593"/>
    </source>
</evidence>
<evidence type="ECO:0000256" key="3">
    <source>
        <dbReference type="ARBA" id="ARBA00022452"/>
    </source>
</evidence>
<feature type="domain" description="TonB-dependent receptor plug" evidence="15">
    <location>
        <begin position="45"/>
        <end position="153"/>
    </location>
</feature>
<dbReference type="Pfam" id="PF00593">
    <property type="entry name" value="TonB_dep_Rec_b-barrel"/>
    <property type="match status" value="1"/>
</dbReference>
<evidence type="ECO:0000256" key="7">
    <source>
        <dbReference type="ARBA" id="ARBA00023065"/>
    </source>
</evidence>
<dbReference type="RefSeq" id="WP_013848025.1">
    <property type="nucleotide sequence ID" value="NC_015593.1"/>
</dbReference>
<dbReference type="AlphaFoldDB" id="F6EW87"/>
<keyword evidence="13" id="KW-0732">Signal</keyword>
<organism evidence="16 17">
    <name type="scientific">Sphingobium chlorophenolicum L-1</name>
    <dbReference type="NCBI Taxonomy" id="690566"/>
    <lineage>
        <taxon>Bacteria</taxon>
        <taxon>Pseudomonadati</taxon>
        <taxon>Pseudomonadota</taxon>
        <taxon>Alphaproteobacteria</taxon>
        <taxon>Sphingomonadales</taxon>
        <taxon>Sphingomonadaceae</taxon>
        <taxon>Sphingobium</taxon>
    </lineage>
</organism>
<dbReference type="GO" id="GO:0006826">
    <property type="term" value="P:iron ion transport"/>
    <property type="evidence" value="ECO:0007669"/>
    <property type="project" value="UniProtKB-KW"/>
</dbReference>
<dbReference type="InterPro" id="IPR000531">
    <property type="entry name" value="Beta-barrel_TonB"/>
</dbReference>
<feature type="domain" description="TonB-dependent receptor-like beta-barrel" evidence="14">
    <location>
        <begin position="296"/>
        <end position="736"/>
    </location>
</feature>
<dbReference type="KEGG" id="sch:Sphch_2110"/>
<dbReference type="InterPro" id="IPR036942">
    <property type="entry name" value="Beta-barrel_TonB_sf"/>
</dbReference>
<dbReference type="STRING" id="690566.Sphch_2110"/>
<evidence type="ECO:0000256" key="8">
    <source>
        <dbReference type="ARBA" id="ARBA00023077"/>
    </source>
</evidence>
<dbReference type="Pfam" id="PF07715">
    <property type="entry name" value="Plug"/>
    <property type="match status" value="1"/>
</dbReference>